<dbReference type="PANTHER" id="PTHR28027:SF2">
    <property type="entry name" value="TRANSCRIPTIONAL REGULATOR MIT1"/>
    <property type="match status" value="1"/>
</dbReference>
<dbReference type="OrthoDB" id="5572844at2759"/>
<reference evidence="1 2" key="1">
    <citation type="journal article" date="2019" name="Sci. Rep.">
        <title>Comparative genomics of chytrid fungi reveal insights into the obligate biotrophic and pathogenic lifestyle of Synchytrium endobioticum.</title>
        <authorList>
            <person name="van de Vossenberg B.T.L.H."/>
            <person name="Warris S."/>
            <person name="Nguyen H.D.T."/>
            <person name="van Gent-Pelzer M.P.E."/>
            <person name="Joly D.L."/>
            <person name="van de Geest H.C."/>
            <person name="Bonants P.J.M."/>
            <person name="Smith D.S."/>
            <person name="Levesque C.A."/>
            <person name="van der Lee T.A.J."/>
        </authorList>
    </citation>
    <scope>NUCLEOTIDE SEQUENCE [LARGE SCALE GENOMIC DNA]</scope>
    <source>
        <strain evidence="1 2">CBS 675.73</strain>
    </source>
</reference>
<evidence type="ECO:0000313" key="2">
    <source>
        <dbReference type="Proteomes" id="UP000320333"/>
    </source>
</evidence>
<dbReference type="GO" id="GO:0003677">
    <property type="term" value="F:DNA binding"/>
    <property type="evidence" value="ECO:0007669"/>
    <property type="project" value="TreeGrafter"/>
</dbReference>
<sequence length="325" mass="36592">MLAHDTANTTTTTTHMETFYGYVKNRLDALLLIEACIAGSLFPLNVIPVDLSQVNIRSGTVLVFAENTHHSMMVRWRDGERWSPSRIHGQFLLYREVASTRNAHYPLTTTTTETCTRFTTSGARPNTRLVTNGFAKRTITLTGSDSKRYRVISYFYPSDVAHLYGDPPEASIVVRHASDPKVVPPNVSLCTPAQIPSIKRFLTRVRMEYIDGSGVDRASVEMEQRPVETPQGKSSPQIQSRMQHPYARHESVSRRGCPCGGLAGRRWTDVNPNWTSLRPILAPINHLSNRVNNQSIRSLLHQPSHLNQYFHSASPLHPQQHLGPY</sequence>
<dbReference type="AlphaFoldDB" id="A0A507DP64"/>
<gene>
    <name evidence="1" type="ORF">CcCBS67573_g09826</name>
</gene>
<dbReference type="InterPro" id="IPR018608">
    <property type="entry name" value="Gti1/Pac2"/>
</dbReference>
<dbReference type="Proteomes" id="UP000320333">
    <property type="component" value="Unassembled WGS sequence"/>
</dbReference>
<dbReference type="EMBL" id="QEAP01001014">
    <property type="protein sequence ID" value="TPX52670.1"/>
    <property type="molecule type" value="Genomic_DNA"/>
</dbReference>
<accession>A0A507DP64</accession>
<organism evidence="1 2">
    <name type="scientific">Chytriomyces confervae</name>
    <dbReference type="NCBI Taxonomy" id="246404"/>
    <lineage>
        <taxon>Eukaryota</taxon>
        <taxon>Fungi</taxon>
        <taxon>Fungi incertae sedis</taxon>
        <taxon>Chytridiomycota</taxon>
        <taxon>Chytridiomycota incertae sedis</taxon>
        <taxon>Chytridiomycetes</taxon>
        <taxon>Chytridiales</taxon>
        <taxon>Chytriomycetaceae</taxon>
        <taxon>Chytriomyces</taxon>
    </lineage>
</organism>
<comment type="caution">
    <text evidence="1">The sequence shown here is derived from an EMBL/GenBank/DDBJ whole genome shotgun (WGS) entry which is preliminary data.</text>
</comment>
<evidence type="ECO:0000313" key="1">
    <source>
        <dbReference type="EMBL" id="TPX52670.1"/>
    </source>
</evidence>
<proteinExistence type="predicted"/>
<keyword evidence="2" id="KW-1185">Reference proteome</keyword>
<protein>
    <submittedName>
        <fullName evidence="1">Uncharacterized protein</fullName>
    </submittedName>
</protein>
<name>A0A507DP64_9FUNG</name>
<dbReference type="Pfam" id="PF09729">
    <property type="entry name" value="Gti1_Pac2"/>
    <property type="match status" value="1"/>
</dbReference>
<dbReference type="PANTHER" id="PTHR28027">
    <property type="entry name" value="TRANSCRIPTIONAL REGULATOR MIT1"/>
    <property type="match status" value="1"/>
</dbReference>